<comment type="caution">
    <text evidence="1">The sequence shown here is derived from an EMBL/GenBank/DDBJ whole genome shotgun (WGS) entry which is preliminary data.</text>
</comment>
<dbReference type="Proteomes" id="UP000750711">
    <property type="component" value="Unassembled WGS sequence"/>
</dbReference>
<proteinExistence type="predicted"/>
<protein>
    <submittedName>
        <fullName evidence="1">Uncharacterized protein</fullName>
    </submittedName>
</protein>
<dbReference type="EMBL" id="JAGHQM010000577">
    <property type="protein sequence ID" value="KAH0559526.1"/>
    <property type="molecule type" value="Genomic_DNA"/>
</dbReference>
<sequence length="71" mass="8323">MGRKAPTAKELLEKAAARGYQLGAHREKDVIKEIPKYVQKTLKDQNWALDRYVKFIEVTKMKEKDEEEDSK</sequence>
<keyword evidence="2" id="KW-1185">Reference proteome</keyword>
<gene>
    <name evidence="1" type="ORF">GP486_003955</name>
</gene>
<reference evidence="1" key="1">
    <citation type="submission" date="2021-03" db="EMBL/GenBank/DDBJ databases">
        <title>Comparative genomics and phylogenomic investigation of the class Geoglossomycetes provide insights into ecological specialization and systematics.</title>
        <authorList>
            <person name="Melie T."/>
            <person name="Pirro S."/>
            <person name="Miller A.N."/>
            <person name="Quandt A."/>
        </authorList>
    </citation>
    <scope>NUCLEOTIDE SEQUENCE</scope>
    <source>
        <strain evidence="1">CAQ_001_2017</strain>
    </source>
</reference>
<evidence type="ECO:0000313" key="1">
    <source>
        <dbReference type="EMBL" id="KAH0559526.1"/>
    </source>
</evidence>
<name>A0A9P8RPW6_9PEZI</name>
<organism evidence="1 2">
    <name type="scientific">Trichoglossum hirsutum</name>
    <dbReference type="NCBI Taxonomy" id="265104"/>
    <lineage>
        <taxon>Eukaryota</taxon>
        <taxon>Fungi</taxon>
        <taxon>Dikarya</taxon>
        <taxon>Ascomycota</taxon>
        <taxon>Pezizomycotina</taxon>
        <taxon>Geoglossomycetes</taxon>
        <taxon>Geoglossales</taxon>
        <taxon>Geoglossaceae</taxon>
        <taxon>Trichoglossum</taxon>
    </lineage>
</organism>
<accession>A0A9P8RPW6</accession>
<evidence type="ECO:0000313" key="2">
    <source>
        <dbReference type="Proteomes" id="UP000750711"/>
    </source>
</evidence>
<dbReference type="AlphaFoldDB" id="A0A9P8RPW6"/>